<gene>
    <name evidence="1" type="ORF">GCM10007852_24030</name>
</gene>
<dbReference type="Gene3D" id="3.40.710.10">
    <property type="entry name" value="DD-peptidase/beta-lactamase superfamily"/>
    <property type="match status" value="1"/>
</dbReference>
<dbReference type="Proteomes" id="UP001156601">
    <property type="component" value="Unassembled WGS sequence"/>
</dbReference>
<evidence type="ECO:0000313" key="1">
    <source>
        <dbReference type="EMBL" id="GLR71495.1"/>
    </source>
</evidence>
<comment type="caution">
    <text evidence="1">The sequence shown here is derived from an EMBL/GenBank/DDBJ whole genome shotgun (WGS) entry which is preliminary data.</text>
</comment>
<protein>
    <submittedName>
        <fullName evidence="1">Uncharacterized protein</fullName>
    </submittedName>
</protein>
<accession>A0AA37WL00</accession>
<keyword evidence="2" id="KW-1185">Reference proteome</keyword>
<name>A0AA37WL00_9ALTE</name>
<evidence type="ECO:0000313" key="2">
    <source>
        <dbReference type="Proteomes" id="UP001156601"/>
    </source>
</evidence>
<dbReference type="InterPro" id="IPR012338">
    <property type="entry name" value="Beta-lactam/transpept-like"/>
</dbReference>
<dbReference type="EMBL" id="BSOT01000006">
    <property type="protein sequence ID" value="GLR71495.1"/>
    <property type="molecule type" value="Genomic_DNA"/>
</dbReference>
<reference evidence="1" key="2">
    <citation type="submission" date="2023-01" db="EMBL/GenBank/DDBJ databases">
        <title>Draft genome sequence of Agaribacter marinus strain NBRC 110023.</title>
        <authorList>
            <person name="Sun Q."/>
            <person name="Mori K."/>
        </authorList>
    </citation>
    <scope>NUCLEOTIDE SEQUENCE</scope>
    <source>
        <strain evidence="1">NBRC 110023</strain>
    </source>
</reference>
<dbReference type="SUPFAM" id="SSF56601">
    <property type="entry name" value="beta-lactamase/transpeptidase-like"/>
    <property type="match status" value="1"/>
</dbReference>
<dbReference type="AlphaFoldDB" id="A0AA37WL00"/>
<sequence>MLSRASALAMLSPVMPEKDLAAQFGGQPAMTFVVNGQGRDFMFQHGGGNVGYRCLMVMYPETGNGAVFMANSDMGFGVGMEMIRAASFVYEWPDFKTKRLNKRTVSIDEASNFVGTYYFDSGWKVDIIGVDMADGIAIKFPNGDIYPLTGVKSKNIYVHEETGVEISFTDVAGKHEIYLYNQRGYSKQ</sequence>
<proteinExistence type="predicted"/>
<reference evidence="1" key="1">
    <citation type="journal article" date="2014" name="Int. J. Syst. Evol. Microbiol.">
        <title>Complete genome sequence of Corynebacterium casei LMG S-19264T (=DSM 44701T), isolated from a smear-ripened cheese.</title>
        <authorList>
            <consortium name="US DOE Joint Genome Institute (JGI-PGF)"/>
            <person name="Walter F."/>
            <person name="Albersmeier A."/>
            <person name="Kalinowski J."/>
            <person name="Ruckert C."/>
        </authorList>
    </citation>
    <scope>NUCLEOTIDE SEQUENCE</scope>
    <source>
        <strain evidence="1">NBRC 110023</strain>
    </source>
</reference>
<organism evidence="1 2">
    <name type="scientific">Agaribacter marinus</name>
    <dbReference type="NCBI Taxonomy" id="1431249"/>
    <lineage>
        <taxon>Bacteria</taxon>
        <taxon>Pseudomonadati</taxon>
        <taxon>Pseudomonadota</taxon>
        <taxon>Gammaproteobacteria</taxon>
        <taxon>Alteromonadales</taxon>
        <taxon>Alteromonadaceae</taxon>
        <taxon>Agaribacter</taxon>
    </lineage>
</organism>
<dbReference type="RefSeq" id="WP_284217852.1">
    <property type="nucleotide sequence ID" value="NZ_BSOT01000006.1"/>
</dbReference>